<dbReference type="Gramene" id="ERN16892">
    <property type="protein sequence ID" value="ERN16892"/>
    <property type="gene ID" value="AMTR_s00057p00163750"/>
</dbReference>
<dbReference type="HOGENOM" id="CLU_1099799_0_0_1"/>
<dbReference type="InterPro" id="IPR032861">
    <property type="entry name" value="TAXi_N"/>
</dbReference>
<dbReference type="Gene3D" id="2.40.70.10">
    <property type="entry name" value="Acid Proteases"/>
    <property type="match status" value="2"/>
</dbReference>
<dbReference type="GO" id="GO:0005576">
    <property type="term" value="C:extracellular region"/>
    <property type="evidence" value="ECO:0000318"/>
    <property type="project" value="GO_Central"/>
</dbReference>
<evidence type="ECO:0000259" key="4">
    <source>
        <dbReference type="PROSITE" id="PS51767"/>
    </source>
</evidence>
<reference evidence="6" key="1">
    <citation type="journal article" date="2013" name="Science">
        <title>The Amborella genome and the evolution of flowering plants.</title>
        <authorList>
            <consortium name="Amborella Genome Project"/>
        </authorList>
    </citation>
    <scope>NUCLEOTIDE SEQUENCE [LARGE SCALE GENOMIC DNA]</scope>
</reference>
<dbReference type="GO" id="GO:0004190">
    <property type="term" value="F:aspartic-type endopeptidase activity"/>
    <property type="evidence" value="ECO:0000318"/>
    <property type="project" value="GO_Central"/>
</dbReference>
<keyword evidence="2" id="KW-0645">Protease</keyword>
<protein>
    <recommendedName>
        <fullName evidence="4">Peptidase A1 domain-containing protein</fullName>
    </recommendedName>
</protein>
<feature type="domain" description="Peptidase A1" evidence="4">
    <location>
        <begin position="30"/>
        <end position="253"/>
    </location>
</feature>
<dbReference type="AlphaFoldDB" id="U5D634"/>
<keyword evidence="6" id="KW-1185">Reference proteome</keyword>
<sequence length="253" mass="28128">MPSSDHNPTAGISNGKNLAVENSLSRRSLQPLQVGIGTPPRTLHLLMDTGSDIIWTQCPPCDPCFEQPDPIFQPTQSSTYYAFDCAEDPCKYFSPRMRRALGQAPRHPTGNVRSFGPDPLKRLIIDSGTVYSSLPTVAYNVVKSSLEESIHHLGESEDPNKLLDLCYTVTDEEDFAQIPSVTFHFAENADWVAKPEALFDAVDDEYTVYCLGMLSTRGTSTPIFGGLFQRDMFVEYDLQQQNLFFAPTNCVGM</sequence>
<dbReference type="InterPro" id="IPR033121">
    <property type="entry name" value="PEPTIDASE_A1"/>
</dbReference>
<dbReference type="Pfam" id="PF14543">
    <property type="entry name" value="TAXi_N"/>
    <property type="match status" value="1"/>
</dbReference>
<dbReference type="Pfam" id="PF14541">
    <property type="entry name" value="TAXi_C"/>
    <property type="match status" value="1"/>
</dbReference>
<evidence type="ECO:0000256" key="1">
    <source>
        <dbReference type="ARBA" id="ARBA00007447"/>
    </source>
</evidence>
<dbReference type="PANTHER" id="PTHR47967">
    <property type="entry name" value="OS07G0603500 PROTEIN-RELATED"/>
    <property type="match status" value="1"/>
</dbReference>
<keyword evidence="3" id="KW-0378">Hydrolase</keyword>
<evidence type="ECO:0000313" key="5">
    <source>
        <dbReference type="EMBL" id="ERN16892.1"/>
    </source>
</evidence>
<dbReference type="GO" id="GO:0006508">
    <property type="term" value="P:proteolysis"/>
    <property type="evidence" value="ECO:0007669"/>
    <property type="project" value="UniProtKB-KW"/>
</dbReference>
<evidence type="ECO:0000256" key="3">
    <source>
        <dbReference type="ARBA" id="ARBA00022801"/>
    </source>
</evidence>
<comment type="similarity">
    <text evidence="1">Belongs to the peptidase A1 family.</text>
</comment>
<name>U5D634_AMBTC</name>
<dbReference type="InterPro" id="IPR032799">
    <property type="entry name" value="TAXi_C"/>
</dbReference>
<dbReference type="SUPFAM" id="SSF50630">
    <property type="entry name" value="Acid proteases"/>
    <property type="match status" value="1"/>
</dbReference>
<evidence type="ECO:0000313" key="6">
    <source>
        <dbReference type="Proteomes" id="UP000017836"/>
    </source>
</evidence>
<proteinExistence type="inferred from homology"/>
<accession>U5D634</accession>
<evidence type="ECO:0000256" key="2">
    <source>
        <dbReference type="ARBA" id="ARBA00022670"/>
    </source>
</evidence>
<dbReference type="Proteomes" id="UP000017836">
    <property type="component" value="Unassembled WGS sequence"/>
</dbReference>
<dbReference type="EMBL" id="KI392405">
    <property type="protein sequence ID" value="ERN16892.1"/>
    <property type="molecule type" value="Genomic_DNA"/>
</dbReference>
<gene>
    <name evidence="5" type="ORF">AMTR_s00057p00163750</name>
</gene>
<dbReference type="InterPro" id="IPR051708">
    <property type="entry name" value="Plant_Aspart_Prot_A1"/>
</dbReference>
<dbReference type="PROSITE" id="PS51767">
    <property type="entry name" value="PEPTIDASE_A1"/>
    <property type="match status" value="1"/>
</dbReference>
<dbReference type="eggNOG" id="KOG1339">
    <property type="taxonomic scope" value="Eukaryota"/>
</dbReference>
<dbReference type="InterPro" id="IPR021109">
    <property type="entry name" value="Peptidase_aspartic_dom_sf"/>
</dbReference>
<dbReference type="PANTHER" id="PTHR47967:SF128">
    <property type="entry name" value="ASPARTIC PROTEINASE CDR1-LIKE"/>
    <property type="match status" value="1"/>
</dbReference>
<organism evidence="5 6">
    <name type="scientific">Amborella trichopoda</name>
    <dbReference type="NCBI Taxonomy" id="13333"/>
    <lineage>
        <taxon>Eukaryota</taxon>
        <taxon>Viridiplantae</taxon>
        <taxon>Streptophyta</taxon>
        <taxon>Embryophyta</taxon>
        <taxon>Tracheophyta</taxon>
        <taxon>Spermatophyta</taxon>
        <taxon>Magnoliopsida</taxon>
        <taxon>Amborellales</taxon>
        <taxon>Amborellaceae</taxon>
        <taxon>Amborella</taxon>
    </lineage>
</organism>
<dbReference type="OMA" id="WRIPSEN"/>